<keyword evidence="2" id="KW-1185">Reference proteome</keyword>
<protein>
    <submittedName>
        <fullName evidence="1">Uncharacterized protein</fullName>
    </submittedName>
</protein>
<dbReference type="RefSeq" id="WP_268905331.1">
    <property type="nucleotide sequence ID" value="NZ_JAPTGG010000020.1"/>
</dbReference>
<name>A0A9J6RS39_9GAMM</name>
<evidence type="ECO:0000313" key="2">
    <source>
        <dbReference type="Proteomes" id="UP001069090"/>
    </source>
</evidence>
<gene>
    <name evidence="1" type="ORF">O0V09_17450</name>
</gene>
<dbReference type="EMBL" id="JAPTGG010000020">
    <property type="protein sequence ID" value="MCZ0866991.1"/>
    <property type="molecule type" value="Genomic_DNA"/>
</dbReference>
<accession>A0A9J6RS39</accession>
<reference evidence="1 2" key="1">
    <citation type="submission" date="2022-12" db="EMBL/GenBank/DDBJ databases">
        <title>Dasania phycosphaerae sp. nov., isolated from particulate material of the south coast of Korea.</title>
        <authorList>
            <person name="Jiang Y."/>
        </authorList>
    </citation>
    <scope>NUCLEOTIDE SEQUENCE [LARGE SCALE GENOMIC DNA]</scope>
    <source>
        <strain evidence="1 2">GY-19</strain>
    </source>
</reference>
<dbReference type="AlphaFoldDB" id="A0A9J6RS39"/>
<sequence>PKTFLAVMGQAHDPCTAGAEGGEPKALRSNCIPKTLLAVAGQTQHRLQPRVGQFYSIDWKVVEALPCVAKTLHGPC</sequence>
<dbReference type="Proteomes" id="UP001069090">
    <property type="component" value="Unassembled WGS sequence"/>
</dbReference>
<proteinExistence type="predicted"/>
<feature type="non-terminal residue" evidence="1">
    <location>
        <position position="1"/>
    </location>
</feature>
<evidence type="ECO:0000313" key="1">
    <source>
        <dbReference type="EMBL" id="MCZ0866991.1"/>
    </source>
</evidence>
<organism evidence="1 2">
    <name type="scientific">Dasania phycosphaerae</name>
    <dbReference type="NCBI Taxonomy" id="2950436"/>
    <lineage>
        <taxon>Bacteria</taxon>
        <taxon>Pseudomonadati</taxon>
        <taxon>Pseudomonadota</taxon>
        <taxon>Gammaproteobacteria</taxon>
        <taxon>Cellvibrionales</taxon>
        <taxon>Spongiibacteraceae</taxon>
        <taxon>Dasania</taxon>
    </lineage>
</organism>
<comment type="caution">
    <text evidence="1">The sequence shown here is derived from an EMBL/GenBank/DDBJ whole genome shotgun (WGS) entry which is preliminary data.</text>
</comment>